<comment type="similarity">
    <text evidence="8">Belongs to the class-I aminoacyl-tRNA synthetase family. ValS type 1 subfamily.</text>
</comment>
<dbReference type="STRING" id="1142511.WIGMOR_0299"/>
<keyword evidence="5 8" id="KW-0648">Protein biosynthesis</keyword>
<feature type="domain" description="Aminoacyl-tRNA synthetase class Ia" evidence="9">
    <location>
        <begin position="14"/>
        <end position="630"/>
    </location>
</feature>
<feature type="short sequence motif" description="'KMSKS' region" evidence="8">
    <location>
        <begin position="554"/>
        <end position="558"/>
    </location>
</feature>
<evidence type="ECO:0000259" key="9">
    <source>
        <dbReference type="Pfam" id="PF00133"/>
    </source>
</evidence>
<dbReference type="HAMAP" id="MF_02004">
    <property type="entry name" value="Val_tRNA_synth_type1"/>
    <property type="match status" value="1"/>
</dbReference>
<evidence type="ECO:0000256" key="6">
    <source>
        <dbReference type="ARBA" id="ARBA00023146"/>
    </source>
</evidence>
<feature type="domain" description="Methionyl/Valyl/Leucyl/Isoleucyl-tRNA synthetase anticodon-binding" evidence="10">
    <location>
        <begin position="674"/>
        <end position="827"/>
    </location>
</feature>
<protein>
    <recommendedName>
        <fullName evidence="8">Valine--tRNA ligase</fullName>
        <ecNumber evidence="8">6.1.1.9</ecNumber>
    </recommendedName>
    <alternativeName>
        <fullName evidence="8">Valyl-tRNA synthetase</fullName>
        <shortName evidence="8">ValRS</shortName>
    </alternativeName>
</protein>
<accession>H6Q5U1</accession>
<dbReference type="SUPFAM" id="SSF50677">
    <property type="entry name" value="ValRS/IleRS/LeuRS editing domain"/>
    <property type="match status" value="1"/>
</dbReference>
<dbReference type="FunFam" id="3.40.50.620:FF:000020">
    <property type="entry name" value="Valine--tRNA ligase, mitochondrial"/>
    <property type="match status" value="1"/>
</dbReference>
<keyword evidence="4 8" id="KW-0067">ATP-binding</keyword>
<dbReference type="PROSITE" id="PS00178">
    <property type="entry name" value="AA_TRNA_LIGASE_I"/>
    <property type="match status" value="1"/>
</dbReference>
<evidence type="ECO:0000256" key="8">
    <source>
        <dbReference type="HAMAP-Rule" id="MF_02004"/>
    </source>
</evidence>
<keyword evidence="6 8" id="KW-0030">Aminoacyl-tRNA synthetase</keyword>
<evidence type="ECO:0000256" key="4">
    <source>
        <dbReference type="ARBA" id="ARBA00022840"/>
    </source>
</evidence>
<comment type="domain">
    <text evidence="8">The C-terminal coiled-coil domain is crucial for aminoacylation activity.</text>
</comment>
<dbReference type="NCBIfam" id="NF004349">
    <property type="entry name" value="PRK05729.1"/>
    <property type="match status" value="1"/>
</dbReference>
<dbReference type="GO" id="GO:0002161">
    <property type="term" value="F:aminoacyl-tRNA deacylase activity"/>
    <property type="evidence" value="ECO:0007669"/>
    <property type="project" value="InterPro"/>
</dbReference>
<dbReference type="RefSeq" id="WP_014354076.1">
    <property type="nucleotide sequence ID" value="NC_016893.1"/>
</dbReference>
<keyword evidence="12" id="KW-1185">Reference proteome</keyword>
<evidence type="ECO:0000256" key="2">
    <source>
        <dbReference type="ARBA" id="ARBA00022598"/>
    </source>
</evidence>
<comment type="function">
    <text evidence="8">Catalyzes the attachment of valine to tRNA(Val). As ValRS can inadvertently accommodate and process structurally similar amino acids such as threonine, to avoid such errors, it has a 'posttransfer' editing activity that hydrolyzes mischarged Thr-tRNA(Val) in a tRNA-dependent manner.</text>
</comment>
<comment type="subunit">
    <text evidence="8">Monomer.</text>
</comment>
<dbReference type="InterPro" id="IPR009008">
    <property type="entry name" value="Val/Leu/Ile-tRNA-synth_edit"/>
</dbReference>
<dbReference type="InterPro" id="IPR014729">
    <property type="entry name" value="Rossmann-like_a/b/a_fold"/>
</dbReference>
<name>H6Q5U1_WIGGL</name>
<dbReference type="InterPro" id="IPR033705">
    <property type="entry name" value="Anticodon_Ia_Val"/>
</dbReference>
<sequence>MKKNYHPKNVESNSYQIWEKNQCFKTYVNLNKKNFCIILPPPNITGGLHIGHAFQQSIIDILIRYHRMKGKNTLLQLGIDHAGIATQSILENQLKYQARKTRFDCGKTEFLRKAWKWKKIAEKLIIKQIKRLGCTADFDLLRFTMDEQASKSIRNIFLRLYEKKLIYRKNRLIYWDTKLNTVISDLEVKHYEKNSKMWHLKYKIDNHLKTKEGLNFLEVATTRPETIFGDVAVAVNPEDTRYQNLIGKCVIVPLLNRTVPIIEDSHVNMELGTGCLKITPAHDFNDFNICKKHKLNMINIFTFSGNLRELPEVFDYQGKIIKNSKINIPEEFHNIEKNKLRILVIKKLKELGYITKVQLKKIKFPVGDRSNVILEPMITHQWYLKVKSLAKTAMKAVKDGKIEFIPKQYENLYFSWMNNIEDWCISRQIWWGHQIPIWYDNNQVPYAGNNESEIRKKFKIKTDIKLVQDEDVLDTWFSSAVWSFVSLGWPEKSLYFNMFHPTNIIVSGFDIIYFWIARMIMLTMYIVKDSSGKSHIPFNKIYITGLIRDQYGKKMSKSEGNVIDPIDIIDGISLYELLQKRTQNIYDLNLKKEIENSTKKEFPNGIQACGADALRFSMAFIAANTRNINVKINQIIGCKNFCNKLWHASRFIFINTENKKINFDKNKIYFSPLDNWIFYKYNKILELHIKYLDNFRFDLSANNLYQFIWHQFCDWYLEISKMIFKEKIILYLESTYYTLLTILKNLLKILHPFVPFITEEIWQSFQKKFGKTTKSILMLEKFPEKVFLSLDDEHQYCLVEWFKKILIEIRILKTDMKIPLKQPINAYLINCTREEIDFIIQYMDIFCKIFNLKSINFNLKNSKKNLNENPKLIKNVELYLG</sequence>
<keyword evidence="2 8" id="KW-0436">Ligase</keyword>
<evidence type="ECO:0000256" key="3">
    <source>
        <dbReference type="ARBA" id="ARBA00022741"/>
    </source>
</evidence>
<dbReference type="GO" id="GO:0004832">
    <property type="term" value="F:valine-tRNA ligase activity"/>
    <property type="evidence" value="ECO:0007669"/>
    <property type="project" value="UniProtKB-UniRule"/>
</dbReference>
<reference evidence="11 12" key="1">
    <citation type="journal article" date="2012" name="MBio">
        <title>Insight into the transmission biology and species-specific functional capabilities of tsetse (Diptera: glossinidae) obligate symbiont wigglesworthia.</title>
        <authorList>
            <person name="Rio R.V."/>
            <person name="Symula R.E."/>
            <person name="Wang J."/>
            <person name="Lohs C."/>
            <person name="Wu Y.N."/>
            <person name="Snyder A.K."/>
            <person name="Bjornson R.D."/>
            <person name="Oshima K."/>
            <person name="Biehl B.S."/>
            <person name="Perna N.T."/>
            <person name="Hattori M."/>
            <person name="Aksoy S."/>
        </authorList>
    </citation>
    <scope>NUCLEOTIDE SEQUENCE [LARGE SCALE GENOMIC DNA]</scope>
    <source>
        <strain evidence="11">WGM</strain>
    </source>
</reference>
<dbReference type="InterPro" id="IPR009080">
    <property type="entry name" value="tRNAsynth_Ia_anticodon-bd"/>
</dbReference>
<comment type="subcellular location">
    <subcellularLocation>
        <location evidence="8">Cytoplasm</location>
    </subcellularLocation>
</comment>
<evidence type="ECO:0000259" key="10">
    <source>
        <dbReference type="Pfam" id="PF08264"/>
    </source>
</evidence>
<dbReference type="OrthoDB" id="9810365at2"/>
<dbReference type="PRINTS" id="PR00986">
    <property type="entry name" value="TRNASYNTHVAL"/>
</dbReference>
<evidence type="ECO:0000256" key="7">
    <source>
        <dbReference type="ARBA" id="ARBA00047552"/>
    </source>
</evidence>
<dbReference type="NCBIfam" id="TIGR00422">
    <property type="entry name" value="valS"/>
    <property type="match status" value="1"/>
</dbReference>
<dbReference type="InterPro" id="IPR002300">
    <property type="entry name" value="aa-tRNA-synth_Ia"/>
</dbReference>
<dbReference type="KEGG" id="wgl:WIGMOR_0299"/>
<comment type="catalytic activity">
    <reaction evidence="7 8">
        <text>tRNA(Val) + L-valine + ATP = L-valyl-tRNA(Val) + AMP + diphosphate</text>
        <dbReference type="Rhea" id="RHEA:10704"/>
        <dbReference type="Rhea" id="RHEA-COMP:9672"/>
        <dbReference type="Rhea" id="RHEA-COMP:9708"/>
        <dbReference type="ChEBI" id="CHEBI:30616"/>
        <dbReference type="ChEBI" id="CHEBI:33019"/>
        <dbReference type="ChEBI" id="CHEBI:57762"/>
        <dbReference type="ChEBI" id="CHEBI:78442"/>
        <dbReference type="ChEBI" id="CHEBI:78537"/>
        <dbReference type="ChEBI" id="CHEBI:456215"/>
        <dbReference type="EC" id="6.1.1.9"/>
    </reaction>
</comment>
<dbReference type="Gene3D" id="3.40.50.620">
    <property type="entry name" value="HUPs"/>
    <property type="match status" value="2"/>
</dbReference>
<dbReference type="PANTHER" id="PTHR11946:SF93">
    <property type="entry name" value="VALINE--TRNA LIGASE, CHLOROPLASTIC_MITOCHONDRIAL 2"/>
    <property type="match status" value="1"/>
</dbReference>
<dbReference type="InterPro" id="IPR013155">
    <property type="entry name" value="M/V/L/I-tRNA-synth_anticd-bd"/>
</dbReference>
<keyword evidence="3 8" id="KW-0547">Nucleotide-binding</keyword>
<evidence type="ECO:0000313" key="11">
    <source>
        <dbReference type="EMBL" id="AFA41137.1"/>
    </source>
</evidence>
<feature type="binding site" evidence="8">
    <location>
        <position position="557"/>
    </location>
    <ligand>
        <name>ATP</name>
        <dbReference type="ChEBI" id="CHEBI:30616"/>
    </ligand>
</feature>
<proteinExistence type="inferred from homology"/>
<dbReference type="InterPro" id="IPR001412">
    <property type="entry name" value="aa-tRNA-synth_I_CS"/>
</dbReference>
<dbReference type="InterPro" id="IPR002303">
    <property type="entry name" value="Valyl-tRNA_ligase"/>
</dbReference>
<dbReference type="Proteomes" id="UP000009061">
    <property type="component" value="Chromosome"/>
</dbReference>
<feature type="short sequence motif" description="'HIGH' region" evidence="8">
    <location>
        <begin position="42"/>
        <end position="52"/>
    </location>
</feature>
<dbReference type="Pfam" id="PF00133">
    <property type="entry name" value="tRNA-synt_1"/>
    <property type="match status" value="1"/>
</dbReference>
<dbReference type="SUPFAM" id="SSF52374">
    <property type="entry name" value="Nucleotidylyl transferase"/>
    <property type="match status" value="1"/>
</dbReference>
<dbReference type="EMBL" id="CP003315">
    <property type="protein sequence ID" value="AFA41137.1"/>
    <property type="molecule type" value="Genomic_DNA"/>
</dbReference>
<dbReference type="GO" id="GO:0005829">
    <property type="term" value="C:cytosol"/>
    <property type="evidence" value="ECO:0007669"/>
    <property type="project" value="TreeGrafter"/>
</dbReference>
<dbReference type="AlphaFoldDB" id="H6Q5U1"/>
<evidence type="ECO:0000256" key="1">
    <source>
        <dbReference type="ARBA" id="ARBA00022490"/>
    </source>
</evidence>
<dbReference type="PANTHER" id="PTHR11946">
    <property type="entry name" value="VALYL-TRNA SYNTHETASES"/>
    <property type="match status" value="1"/>
</dbReference>
<dbReference type="SUPFAM" id="SSF47323">
    <property type="entry name" value="Anticodon-binding domain of a subclass of class I aminoacyl-tRNA synthetases"/>
    <property type="match status" value="1"/>
</dbReference>
<keyword evidence="8" id="KW-0175">Coiled coil</keyword>
<dbReference type="Pfam" id="PF08264">
    <property type="entry name" value="Anticodon_1"/>
    <property type="match status" value="1"/>
</dbReference>
<comment type="domain">
    <text evidence="8">ValRS has two distinct active sites: one for aminoacylation and one for editing. The misactivated threonine is translocated from the active site to the editing site.</text>
</comment>
<organism evidence="11 12">
    <name type="scientific">Wigglesworthia glossinidia endosymbiont of Glossina morsitans morsitans</name>
    <name type="common">Yale colony</name>
    <dbReference type="NCBI Taxonomy" id="1142511"/>
    <lineage>
        <taxon>Bacteria</taxon>
        <taxon>Pseudomonadati</taxon>
        <taxon>Pseudomonadota</taxon>
        <taxon>Gammaproteobacteria</taxon>
        <taxon>Enterobacterales</taxon>
        <taxon>Erwiniaceae</taxon>
        <taxon>Wigglesworthia</taxon>
    </lineage>
</organism>
<dbReference type="eggNOG" id="COG0525">
    <property type="taxonomic scope" value="Bacteria"/>
</dbReference>
<dbReference type="GO" id="GO:0006438">
    <property type="term" value="P:valyl-tRNA aminoacylation"/>
    <property type="evidence" value="ECO:0007669"/>
    <property type="project" value="UniProtKB-UniRule"/>
</dbReference>
<dbReference type="Gene3D" id="1.10.730.10">
    <property type="entry name" value="Isoleucyl-tRNA Synthetase, Domain 1"/>
    <property type="match status" value="1"/>
</dbReference>
<keyword evidence="1 8" id="KW-0963">Cytoplasm</keyword>
<dbReference type="CDD" id="cd07962">
    <property type="entry name" value="Anticodon_Ia_Val"/>
    <property type="match status" value="1"/>
</dbReference>
<evidence type="ECO:0000256" key="5">
    <source>
        <dbReference type="ARBA" id="ARBA00022917"/>
    </source>
</evidence>
<dbReference type="EC" id="6.1.1.9" evidence="8"/>
<dbReference type="HOGENOM" id="CLU_001493_0_0_6"/>
<evidence type="ECO:0000313" key="12">
    <source>
        <dbReference type="Proteomes" id="UP000009061"/>
    </source>
</evidence>
<gene>
    <name evidence="8 11" type="primary">valS</name>
    <name evidence="11" type="synonym">val-act</name>
    <name evidence="11" type="ORF">WIGMOR_0299</name>
</gene>
<dbReference type="GO" id="GO:0005524">
    <property type="term" value="F:ATP binding"/>
    <property type="evidence" value="ECO:0007669"/>
    <property type="project" value="UniProtKB-UniRule"/>
</dbReference>